<dbReference type="Proteomes" id="UP000030665">
    <property type="component" value="Unassembled WGS sequence"/>
</dbReference>
<evidence type="ECO:0000256" key="1">
    <source>
        <dbReference type="ARBA" id="ARBA00010343"/>
    </source>
</evidence>
<dbReference type="EMBL" id="HG805860">
    <property type="protein sequence ID" value="CDW53588.1"/>
    <property type="molecule type" value="Genomic_DNA"/>
</dbReference>
<dbReference type="PRINTS" id="PR00622">
    <property type="entry name" value="HISTONEH3"/>
</dbReference>
<dbReference type="GO" id="GO:0030527">
    <property type="term" value="F:structural constituent of chromatin"/>
    <property type="evidence" value="ECO:0007669"/>
    <property type="project" value="InterPro"/>
</dbReference>
<dbReference type="AlphaFoldDB" id="A0A077Z1L8"/>
<protein>
    <submittedName>
        <fullName evidence="2">Uncharacterized protein</fullName>
    </submittedName>
</protein>
<keyword evidence="3" id="KW-1185">Reference proteome</keyword>
<organism evidence="2 3">
    <name type="scientific">Trichuris trichiura</name>
    <name type="common">Whipworm</name>
    <name type="synonym">Trichocephalus trichiurus</name>
    <dbReference type="NCBI Taxonomy" id="36087"/>
    <lineage>
        <taxon>Eukaryota</taxon>
        <taxon>Metazoa</taxon>
        <taxon>Ecdysozoa</taxon>
        <taxon>Nematoda</taxon>
        <taxon>Enoplea</taxon>
        <taxon>Dorylaimia</taxon>
        <taxon>Trichinellida</taxon>
        <taxon>Trichuridae</taxon>
        <taxon>Trichuris</taxon>
    </lineage>
</organism>
<accession>A0A077Z1L8</accession>
<dbReference type="OrthoDB" id="4025405at2759"/>
<evidence type="ECO:0000313" key="3">
    <source>
        <dbReference type="Proteomes" id="UP000030665"/>
    </source>
</evidence>
<dbReference type="GO" id="GO:0046982">
    <property type="term" value="F:protein heterodimerization activity"/>
    <property type="evidence" value="ECO:0007669"/>
    <property type="project" value="InterPro"/>
</dbReference>
<dbReference type="STRING" id="36087.A0A077Z1L8"/>
<dbReference type="PANTHER" id="PTHR11426">
    <property type="entry name" value="HISTONE H3"/>
    <property type="match status" value="1"/>
</dbReference>
<dbReference type="SUPFAM" id="SSF47113">
    <property type="entry name" value="Histone-fold"/>
    <property type="match status" value="1"/>
</dbReference>
<comment type="similarity">
    <text evidence="1">Belongs to the histone H3 family.</text>
</comment>
<dbReference type="GO" id="GO:0000786">
    <property type="term" value="C:nucleosome"/>
    <property type="evidence" value="ECO:0007669"/>
    <property type="project" value="InterPro"/>
</dbReference>
<dbReference type="Gene3D" id="1.10.20.10">
    <property type="entry name" value="Histone, subunit A"/>
    <property type="match status" value="1"/>
</dbReference>
<reference evidence="2" key="1">
    <citation type="submission" date="2014-01" db="EMBL/GenBank/DDBJ databases">
        <authorList>
            <person name="Aslett M."/>
        </authorList>
    </citation>
    <scope>NUCLEOTIDE SEQUENCE</scope>
</reference>
<reference evidence="2" key="2">
    <citation type="submission" date="2014-03" db="EMBL/GenBank/DDBJ databases">
        <title>The whipworm genome and dual-species transcriptomics of an intimate host-pathogen interaction.</title>
        <authorList>
            <person name="Foth B.J."/>
            <person name="Tsai I.J."/>
            <person name="Reid A.J."/>
            <person name="Bancroft A.J."/>
            <person name="Nichol S."/>
            <person name="Tracey A."/>
            <person name="Holroyd N."/>
            <person name="Cotton J.A."/>
            <person name="Stanley E.J."/>
            <person name="Zarowiecki M."/>
            <person name="Liu J.Z."/>
            <person name="Huckvale T."/>
            <person name="Cooper P.J."/>
            <person name="Grencis R.K."/>
            <person name="Berriman M."/>
        </authorList>
    </citation>
    <scope>NUCLEOTIDE SEQUENCE [LARGE SCALE GENOMIC DNA]</scope>
</reference>
<name>A0A077Z1L8_TRITR</name>
<dbReference type="InterPro" id="IPR000164">
    <property type="entry name" value="Histone_H3/CENP-A"/>
</dbReference>
<dbReference type="InterPro" id="IPR009072">
    <property type="entry name" value="Histone-fold"/>
</dbReference>
<evidence type="ECO:0000313" key="2">
    <source>
        <dbReference type="EMBL" id="CDW53588.1"/>
    </source>
</evidence>
<proteinExistence type="inferred from homology"/>
<sequence length="132" mass="14813">MASSVQGGIYSETSSRSDGKRGVRYFSSVLRLWFNGLVSLPGSSLPLWQARKKVDGMKAARKTVPPVGRMKKAHRYKPGTVALQGIRRYQRSTDLLLRKRAFLRLVRQIAQQPNMTHVCAWSVHKTNSASSL</sequence>
<dbReference type="GO" id="GO:0003677">
    <property type="term" value="F:DNA binding"/>
    <property type="evidence" value="ECO:0007669"/>
    <property type="project" value="InterPro"/>
</dbReference>
<gene>
    <name evidence="2" type="ORF">TTRE_0000185301</name>
</gene>